<accession>A0ABW7K6G6</accession>
<feature type="domain" description="DUF2399" evidence="1">
    <location>
        <begin position="258"/>
        <end position="408"/>
    </location>
</feature>
<dbReference type="InterPro" id="IPR013495">
    <property type="entry name" value="CHP02679"/>
</dbReference>
<dbReference type="Pfam" id="PF11796">
    <property type="entry name" value="DUF3323"/>
    <property type="match status" value="1"/>
</dbReference>
<name>A0ABW7K6G6_9NOCA</name>
<sequence length="412" mass="43327">MADRLTRVLGGPETRRLRERIRERMARGLPLTGSLSLPSVSPDERAAIDQLLGRKASAGVSVSVPLGKLDELLRTSGIWPDGLASAVVALTGAVVVRSDAAAAAETGWAQALEPLADLASRREELSSWHAGLVSSGLIRRLAGNAGVAALLVEQLCHVLDQLPAEPEQVSSFAARVLGSAHRLDDGLPLTTLVLGGAREIGGAPDGAGASWRRMVWASVGLLRDELSSVVLTVGLPGDPTSGTGRALAAWQESGQPVVLTLRQLLTDPPRFEVDGLVVSVCENRSLVGTAAEHLGSACAPLVCSSGQPGAAVLLLLTKLVAGGARLRYHGDFDWYGIRIANFLHRHCPWEPWQFTAADYTGAVAAHNGSVLSGTAVAPVWDALLGEAMSRENKQVEEEVVFEALISDLCTEP</sequence>
<proteinExistence type="predicted"/>
<dbReference type="Proteomes" id="UP001609175">
    <property type="component" value="Unassembled WGS sequence"/>
</dbReference>
<dbReference type="RefSeq" id="WP_395112813.1">
    <property type="nucleotide sequence ID" value="NZ_JBIMSN010000062.1"/>
</dbReference>
<feature type="domain" description="Conserved hypothetical protein CHP02679 N terminus" evidence="2">
    <location>
        <begin position="31"/>
        <end position="236"/>
    </location>
</feature>
<evidence type="ECO:0000259" key="1">
    <source>
        <dbReference type="Pfam" id="PF09664"/>
    </source>
</evidence>
<dbReference type="EMBL" id="JBIMSP010000009">
    <property type="protein sequence ID" value="MFH5241896.1"/>
    <property type="molecule type" value="Genomic_DNA"/>
</dbReference>
<evidence type="ECO:0000313" key="8">
    <source>
        <dbReference type="Proteomes" id="UP001609219"/>
    </source>
</evidence>
<evidence type="ECO:0000313" key="6">
    <source>
        <dbReference type="Proteomes" id="UP001609175"/>
    </source>
</evidence>
<keyword evidence="8" id="KW-1185">Reference proteome</keyword>
<evidence type="ECO:0000313" key="7">
    <source>
        <dbReference type="Proteomes" id="UP001609176"/>
    </source>
</evidence>
<dbReference type="InterPro" id="IPR024465">
    <property type="entry name" value="DUF2399"/>
</dbReference>
<evidence type="ECO:0000313" key="4">
    <source>
        <dbReference type="EMBL" id="MFH5229973.1"/>
    </source>
</evidence>
<dbReference type="Proteomes" id="UP001609176">
    <property type="component" value="Unassembled WGS sequence"/>
</dbReference>
<dbReference type="NCBIfam" id="TIGR02679">
    <property type="entry name" value="TIGR02679 family protein"/>
    <property type="match status" value="1"/>
</dbReference>
<protein>
    <submittedName>
        <fullName evidence="4">TIGR02679 family protein</fullName>
    </submittedName>
</protein>
<comment type="caution">
    <text evidence="4">The sequence shown here is derived from an EMBL/GenBank/DDBJ whole genome shotgun (WGS) entry which is preliminary data.</text>
</comment>
<organism evidence="4 8">
    <name type="scientific">Antrihabitans spumae</name>
    <dbReference type="NCBI Taxonomy" id="3373370"/>
    <lineage>
        <taxon>Bacteria</taxon>
        <taxon>Bacillati</taxon>
        <taxon>Actinomycetota</taxon>
        <taxon>Actinomycetes</taxon>
        <taxon>Mycobacteriales</taxon>
        <taxon>Nocardiaceae</taxon>
        <taxon>Antrihabitans</taxon>
    </lineage>
</organism>
<dbReference type="EMBL" id="JBIMSO010000017">
    <property type="protein sequence ID" value="MFH5207409.1"/>
    <property type="molecule type" value="Genomic_DNA"/>
</dbReference>
<gene>
    <name evidence="5" type="ORF">ACHIPV_08345</name>
    <name evidence="3" type="ORF">ACHIPZ_04120</name>
    <name evidence="4" type="ORF">ACHIRB_15525</name>
</gene>
<dbReference type="EMBL" id="JBIMSN010000062">
    <property type="protein sequence ID" value="MFH5229973.1"/>
    <property type="molecule type" value="Genomic_DNA"/>
</dbReference>
<evidence type="ECO:0000313" key="5">
    <source>
        <dbReference type="EMBL" id="MFH5241896.1"/>
    </source>
</evidence>
<dbReference type="Pfam" id="PF09664">
    <property type="entry name" value="DUF2399"/>
    <property type="match status" value="1"/>
</dbReference>
<reference evidence="6 7" key="1">
    <citation type="submission" date="2024-10" db="EMBL/GenBank/DDBJ databases">
        <authorList>
            <person name="Riesco R."/>
        </authorList>
    </citation>
    <scope>NUCLEOTIDE SEQUENCE [LARGE SCALE GENOMIC DNA]</scope>
    <source>
        <strain evidence="5 7">NCIMB 15448</strain>
        <strain evidence="3 6">NCIMB 15449</strain>
        <strain evidence="4 8">NCIMB 15450</strain>
    </source>
</reference>
<evidence type="ECO:0000259" key="2">
    <source>
        <dbReference type="Pfam" id="PF11796"/>
    </source>
</evidence>
<evidence type="ECO:0000313" key="3">
    <source>
        <dbReference type="EMBL" id="MFH5207409.1"/>
    </source>
</evidence>
<dbReference type="Proteomes" id="UP001609219">
    <property type="component" value="Unassembled WGS sequence"/>
</dbReference>
<dbReference type="InterPro" id="IPR024466">
    <property type="entry name" value="CHP02679_N"/>
</dbReference>